<dbReference type="GO" id="GO:0004808">
    <property type="term" value="F:tRNA (5-methylaminomethyl-2-thiouridylate)(34)-methyltransferase activity"/>
    <property type="evidence" value="ECO:0007669"/>
    <property type="project" value="UniProtKB-EC"/>
</dbReference>
<evidence type="ECO:0000313" key="14">
    <source>
        <dbReference type="Proteomes" id="UP000054742"/>
    </source>
</evidence>
<keyword evidence="2 10" id="KW-0489">Methyltransferase</keyword>
<dbReference type="InterPro" id="IPR036188">
    <property type="entry name" value="FAD/NAD-bd_sf"/>
</dbReference>
<dbReference type="AlphaFoldDB" id="A0A0W0STM9"/>
<dbReference type="SUPFAM" id="SSF51905">
    <property type="entry name" value="FAD/NAD(P)-binding domain"/>
    <property type="match status" value="1"/>
</dbReference>
<keyword evidence="7 10" id="KW-0274">FAD</keyword>
<feature type="domain" description="FAD dependent oxidoreductase" evidence="11">
    <location>
        <begin position="278"/>
        <end position="633"/>
    </location>
</feature>
<evidence type="ECO:0000256" key="8">
    <source>
        <dbReference type="ARBA" id="ARBA00023002"/>
    </source>
</evidence>
<dbReference type="RefSeq" id="WP_058440766.1">
    <property type="nucleotide sequence ID" value="NZ_CAAAHU010000007.1"/>
</dbReference>
<keyword evidence="9 10" id="KW-0511">Multifunctional enzyme</keyword>
<dbReference type="InterPro" id="IPR008471">
    <property type="entry name" value="MnmC-like_methylTransf"/>
</dbReference>
<dbReference type="GO" id="GO:0016645">
    <property type="term" value="F:oxidoreductase activity, acting on the CH-NH group of donors"/>
    <property type="evidence" value="ECO:0007669"/>
    <property type="project" value="InterPro"/>
</dbReference>
<comment type="similarity">
    <text evidence="10">In the N-terminal section; belongs to the methyltransferase superfamily. tRNA (mnm(5)s(2)U34)-methyltransferase family.</text>
</comment>
<evidence type="ECO:0000256" key="5">
    <source>
        <dbReference type="ARBA" id="ARBA00022691"/>
    </source>
</evidence>
<comment type="cofactor">
    <cofactor evidence="10">
        <name>FAD</name>
        <dbReference type="ChEBI" id="CHEBI:57692"/>
    </cofactor>
</comment>
<dbReference type="InterPro" id="IPR006076">
    <property type="entry name" value="FAD-dep_OxRdtase"/>
</dbReference>
<dbReference type="STRING" id="29422.Lbru_0684"/>
<keyword evidence="6 10" id="KW-0819">tRNA processing</keyword>
<protein>
    <recommendedName>
        <fullName evidence="10">tRNA 5-methylaminomethyl-2-thiouridine biosynthesis bifunctional protein MnmC</fullName>
        <shortName evidence="10">tRNA mnm(5)s(2)U biosynthesis bifunctional protein</shortName>
    </recommendedName>
    <domain>
        <recommendedName>
            <fullName evidence="10">tRNA (mnm(5)s(2)U34)-methyltransferase</fullName>
            <ecNumber evidence="10">2.1.1.61</ecNumber>
        </recommendedName>
    </domain>
    <domain>
        <recommendedName>
            <fullName evidence="10">FAD-dependent cmnm(5)s(2)U34 oxidoreductase</fullName>
            <ecNumber evidence="10">1.5.-.-</ecNumber>
        </recommendedName>
    </domain>
</protein>
<feature type="domain" description="MnmC-like methyltransferase" evidence="12">
    <location>
        <begin position="114"/>
        <end position="248"/>
    </location>
</feature>
<dbReference type="Pfam" id="PF05430">
    <property type="entry name" value="Methyltransf_30"/>
    <property type="match status" value="1"/>
</dbReference>
<evidence type="ECO:0000256" key="4">
    <source>
        <dbReference type="ARBA" id="ARBA00022679"/>
    </source>
</evidence>
<gene>
    <name evidence="10" type="primary">mnmC</name>
    <name evidence="13" type="ORF">Lbru_0684</name>
</gene>
<dbReference type="Gene3D" id="3.30.9.10">
    <property type="entry name" value="D-Amino Acid Oxidase, subunit A, domain 2"/>
    <property type="match status" value="1"/>
</dbReference>
<dbReference type="InterPro" id="IPR047785">
    <property type="entry name" value="tRNA_MNMC2"/>
</dbReference>
<dbReference type="PANTHER" id="PTHR13847">
    <property type="entry name" value="SARCOSINE DEHYDROGENASE-RELATED"/>
    <property type="match status" value="1"/>
</dbReference>
<keyword evidence="3 10" id="KW-0285">Flavoprotein</keyword>
<dbReference type="NCBIfam" id="TIGR03197">
    <property type="entry name" value="MnmC_Cterm"/>
    <property type="match status" value="1"/>
</dbReference>
<evidence type="ECO:0000313" key="13">
    <source>
        <dbReference type="EMBL" id="KTC86743.1"/>
    </source>
</evidence>
<dbReference type="EMBL" id="LNXV01000004">
    <property type="protein sequence ID" value="KTC86743.1"/>
    <property type="molecule type" value="Genomic_DNA"/>
</dbReference>
<dbReference type="Gene3D" id="3.40.50.150">
    <property type="entry name" value="Vaccinia Virus protein VP39"/>
    <property type="match status" value="1"/>
</dbReference>
<comment type="catalytic activity">
    <reaction evidence="10">
        <text>5-aminomethyl-2-thiouridine(34) in tRNA + S-adenosyl-L-methionine = 5-methylaminomethyl-2-thiouridine(34) in tRNA + S-adenosyl-L-homocysteine + H(+)</text>
        <dbReference type="Rhea" id="RHEA:19569"/>
        <dbReference type="Rhea" id="RHEA-COMP:10195"/>
        <dbReference type="Rhea" id="RHEA-COMP:10197"/>
        <dbReference type="ChEBI" id="CHEBI:15378"/>
        <dbReference type="ChEBI" id="CHEBI:57856"/>
        <dbReference type="ChEBI" id="CHEBI:59789"/>
        <dbReference type="ChEBI" id="CHEBI:74454"/>
        <dbReference type="ChEBI" id="CHEBI:74455"/>
        <dbReference type="EC" id="2.1.1.61"/>
    </reaction>
</comment>
<sequence>MSTPFVPIETANLSWRDGLPFSTKFDDIYFSTEGGLQETEHVFVTGNRLIERWQALSSDAFIIAETGFGSGLNFLLTWSLWLKYAPASTRLYFISCEKFPLTKTDLARCLNLWPELQEQAKSLLADYPILTPGFHHLSFAEGRVNLTLMLGDAISCFNELLICGDAPLESKLRSNHVDAWFLDGFAPAKNEAMWSENLFHTIGLLSKPGTTLATFSAASLVKKNLEMMGFLVSKVKGFGRKRDMIVANFKGIQGSIRAKFRITPWHATTLTKTTHKRAIILGAGLAGCYAANALAKRHWQVTLIDAEDNVGCGASGNEQAVLYPKLSSYQSPLTQFMLAAFLFATRYYKRLLAEYPLGELSGILQLAFNEKETLAQASLDSWLSAYPELGRLVNNEQASELAGVPLKTNGLFIPLSGWLNSQTLCQLLSQYPGIQFVPKTIIKELNFEQELWHADAHTADVLIIANGYQAAQFPQTQYLPIKPIRGQMTQIESNEASDKLKIPLCGDGHVLPAHNRTHAIGATYHLGSTDKTHDVTDDQKNLVRLEKIAQLAWSKELKSNWAGIRGATTDYLPVVGPVPTELEFYQRFATLKSNAKRWLPFPGAYYPGLYLCAGFGSRGLTTVPLAAEWLASLINNEPFFLPRTLIQALSPARFLRKTIIRKS</sequence>
<feature type="region of interest" description="FAD-dependent cmnm(5)s(2)U34 oxidoreductase" evidence="10">
    <location>
        <begin position="281"/>
        <end position="663"/>
    </location>
</feature>
<dbReference type="EC" id="2.1.1.61" evidence="10"/>
<dbReference type="InterPro" id="IPR029063">
    <property type="entry name" value="SAM-dependent_MTases_sf"/>
</dbReference>
<reference evidence="13 14" key="1">
    <citation type="submission" date="2015-11" db="EMBL/GenBank/DDBJ databases">
        <title>Genomic analysis of 38 Legionella species identifies large and diverse effector repertoires.</title>
        <authorList>
            <person name="Burstein D."/>
            <person name="Amaro F."/>
            <person name="Zusman T."/>
            <person name="Lifshitz Z."/>
            <person name="Cohen O."/>
            <person name="Gilbert J.A."/>
            <person name="Pupko T."/>
            <person name="Shuman H.A."/>
            <person name="Segal G."/>
        </authorList>
    </citation>
    <scope>NUCLEOTIDE SEQUENCE [LARGE SCALE GENOMIC DNA]</scope>
    <source>
        <strain evidence="13 14">ATCC 43878</strain>
    </source>
</reference>
<evidence type="ECO:0000256" key="2">
    <source>
        <dbReference type="ARBA" id="ARBA00022603"/>
    </source>
</evidence>
<keyword evidence="14" id="KW-1185">Reference proteome</keyword>
<dbReference type="InterPro" id="IPR023032">
    <property type="entry name" value="tRNA_MAMT_biosynth_bifunc_MnmC"/>
</dbReference>
<dbReference type="Pfam" id="PF01266">
    <property type="entry name" value="DAO"/>
    <property type="match status" value="1"/>
</dbReference>
<dbReference type="GO" id="GO:0050660">
    <property type="term" value="F:flavin adenine dinucleotide binding"/>
    <property type="evidence" value="ECO:0007669"/>
    <property type="project" value="UniProtKB-UniRule"/>
</dbReference>
<comment type="caution">
    <text evidence="13">The sequence shown here is derived from an EMBL/GenBank/DDBJ whole genome shotgun (WGS) entry which is preliminary data.</text>
</comment>
<dbReference type="GO" id="GO:0005737">
    <property type="term" value="C:cytoplasm"/>
    <property type="evidence" value="ECO:0007669"/>
    <property type="project" value="UniProtKB-SubCell"/>
</dbReference>
<dbReference type="EC" id="1.5.-.-" evidence="10"/>
<dbReference type="GO" id="GO:0032259">
    <property type="term" value="P:methylation"/>
    <property type="evidence" value="ECO:0007669"/>
    <property type="project" value="UniProtKB-KW"/>
</dbReference>
<evidence type="ECO:0000259" key="12">
    <source>
        <dbReference type="Pfam" id="PF05430"/>
    </source>
</evidence>
<evidence type="ECO:0000256" key="3">
    <source>
        <dbReference type="ARBA" id="ARBA00022630"/>
    </source>
</evidence>
<evidence type="ECO:0000256" key="6">
    <source>
        <dbReference type="ARBA" id="ARBA00022694"/>
    </source>
</evidence>
<dbReference type="InterPro" id="IPR017610">
    <property type="entry name" value="tRNA_S-uridine_synth_MnmC_C"/>
</dbReference>
<keyword evidence="4 10" id="KW-0808">Transferase</keyword>
<name>A0A0W0STM9_9GAMM</name>
<dbReference type="GO" id="GO:0002097">
    <property type="term" value="P:tRNA wobble base modification"/>
    <property type="evidence" value="ECO:0007669"/>
    <property type="project" value="UniProtKB-UniRule"/>
</dbReference>
<dbReference type="OrthoDB" id="9786494at2"/>
<evidence type="ECO:0000256" key="7">
    <source>
        <dbReference type="ARBA" id="ARBA00022827"/>
    </source>
</evidence>
<dbReference type="PANTHER" id="PTHR13847:SF283">
    <property type="entry name" value="TRNA 5-METHYLAMINOMETHYL-2-THIOURIDINE BIOSYNTHESIS BIFUNCTIONAL PROTEIN MNMC"/>
    <property type="match status" value="1"/>
</dbReference>
<proteinExistence type="inferred from homology"/>
<evidence type="ECO:0000256" key="9">
    <source>
        <dbReference type="ARBA" id="ARBA00023268"/>
    </source>
</evidence>
<keyword evidence="1 10" id="KW-0963">Cytoplasm</keyword>
<evidence type="ECO:0000256" key="1">
    <source>
        <dbReference type="ARBA" id="ARBA00022490"/>
    </source>
</evidence>
<feature type="region of interest" description="tRNA (mnm(5)s(2)U34)-methyltransferase" evidence="10">
    <location>
        <begin position="1"/>
        <end position="250"/>
    </location>
</feature>
<comment type="subcellular location">
    <subcellularLocation>
        <location evidence="10">Cytoplasm</location>
    </subcellularLocation>
</comment>
<dbReference type="NCBIfam" id="NF002481">
    <property type="entry name" value="PRK01747.1-2"/>
    <property type="match status" value="1"/>
</dbReference>
<accession>A0A0W0STM9</accession>
<dbReference type="Gene3D" id="3.50.50.60">
    <property type="entry name" value="FAD/NAD(P)-binding domain"/>
    <property type="match status" value="1"/>
</dbReference>
<evidence type="ECO:0000259" key="11">
    <source>
        <dbReference type="Pfam" id="PF01266"/>
    </source>
</evidence>
<comment type="similarity">
    <text evidence="10">In the C-terminal section; belongs to the DAO family.</text>
</comment>
<dbReference type="Proteomes" id="UP000054742">
    <property type="component" value="Unassembled WGS sequence"/>
</dbReference>
<dbReference type="HAMAP" id="MF_01102">
    <property type="entry name" value="MnmC"/>
    <property type="match status" value="1"/>
</dbReference>
<organism evidence="13 14">
    <name type="scientific">Legionella brunensis</name>
    <dbReference type="NCBI Taxonomy" id="29422"/>
    <lineage>
        <taxon>Bacteria</taxon>
        <taxon>Pseudomonadati</taxon>
        <taxon>Pseudomonadota</taxon>
        <taxon>Gammaproteobacteria</taxon>
        <taxon>Legionellales</taxon>
        <taxon>Legionellaceae</taxon>
        <taxon>Legionella</taxon>
    </lineage>
</organism>
<comment type="function">
    <text evidence="10">Catalyzes the last two steps in the biosynthesis of 5-methylaminomethyl-2-thiouridine (mnm(5)s(2)U) at the wobble position (U34) in tRNA. Catalyzes the FAD-dependent demodification of cmnm(5)s(2)U34 to nm(5)s(2)U34, followed by the transfer of a methyl group from S-adenosyl-L-methionine to nm(5)s(2)U34, to form mnm(5)s(2)U34.</text>
</comment>
<evidence type="ECO:0000256" key="10">
    <source>
        <dbReference type="HAMAP-Rule" id="MF_01102"/>
    </source>
</evidence>
<keyword evidence="5 10" id="KW-0949">S-adenosyl-L-methionine</keyword>
<keyword evidence="8 10" id="KW-0560">Oxidoreductase</keyword>
<dbReference type="NCBIfam" id="NF033855">
    <property type="entry name" value="tRNA_MNMC2"/>
    <property type="match status" value="1"/>
</dbReference>
<dbReference type="PATRIC" id="fig|29422.6.peg.715"/>